<feature type="non-terminal residue" evidence="2">
    <location>
        <position position="1"/>
    </location>
</feature>
<protein>
    <submittedName>
        <fullName evidence="2">Uncharacterized protein</fullName>
    </submittedName>
</protein>
<proteinExistence type="predicted"/>
<sequence>YRSNQPMGISEHFEMLFKVPPSTMNKVKKSNATTGGVATSRCQNRLPSTTKFSDYLYNPSSQQNGLLNGNWGLMRSYLPGQSDLCIEPLPIAASAAGQEIKKSTKMVCPRGAPKREYNVHAIQASVTYNARGATDPNALLYIGCDNTATPGCVPVASKKADPFVLRAAAGECISVNLTNKFKRNTAALKINEPISDRNPLPQFSYTEKKGKDKGTVKDMTLTPSPQVALAPQLVSYDINQSNGQNLGFNKIQTVVIGETKTYTWYAGIVKAQTADSREQCDYTQEVAKVNYCYTDAEFGGANLLTADSVEQIRFGMLAGMVIEPKGACWVSPNGRVHSGCSTSVAAFAQKNKINDENSASLTGTSVTVYTPNSQHAEAYFREFVVMAQDSLNFNNSLYGFNYASDPMGGNDQVDRYFSFKRTVDGKEKKFKLKDYNVACAYANALGNPANGNNIQPTSPTANVPVNTRAYQALGDPQVAIFRAKPGDPTRFRVMQPNGADQHVFELYGHVWQEEPYNEGSTLITNNPTSQWQGSRMGLSAADRFDIVLASAGGTFQASGDYLFRSFPGGDQMNGMWGIFRVGDPEEAYPAENPPSFCKPSVYSPENYTSTP</sequence>
<dbReference type="Gene3D" id="2.60.40.420">
    <property type="entry name" value="Cupredoxins - blue copper proteins"/>
    <property type="match status" value="1"/>
</dbReference>
<accession>A0A3B0X8W2</accession>
<dbReference type="SUPFAM" id="SSF49503">
    <property type="entry name" value="Cupredoxins"/>
    <property type="match status" value="1"/>
</dbReference>
<dbReference type="EMBL" id="UOFJ01000144">
    <property type="protein sequence ID" value="VAW64725.1"/>
    <property type="molecule type" value="Genomic_DNA"/>
</dbReference>
<evidence type="ECO:0000313" key="2">
    <source>
        <dbReference type="EMBL" id="VAW64725.1"/>
    </source>
</evidence>
<evidence type="ECO:0000256" key="1">
    <source>
        <dbReference type="SAM" id="MobiDB-lite"/>
    </source>
</evidence>
<dbReference type="AlphaFoldDB" id="A0A3B0X8W2"/>
<gene>
    <name evidence="2" type="ORF">MNBD_GAMMA10-3074</name>
</gene>
<organism evidence="2">
    <name type="scientific">hydrothermal vent metagenome</name>
    <dbReference type="NCBI Taxonomy" id="652676"/>
    <lineage>
        <taxon>unclassified sequences</taxon>
        <taxon>metagenomes</taxon>
        <taxon>ecological metagenomes</taxon>
    </lineage>
</organism>
<dbReference type="InterPro" id="IPR008972">
    <property type="entry name" value="Cupredoxin"/>
</dbReference>
<feature type="region of interest" description="Disordered" evidence="1">
    <location>
        <begin position="588"/>
        <end position="611"/>
    </location>
</feature>
<reference evidence="2" key="1">
    <citation type="submission" date="2018-06" db="EMBL/GenBank/DDBJ databases">
        <authorList>
            <person name="Zhirakovskaya E."/>
        </authorList>
    </citation>
    <scope>NUCLEOTIDE SEQUENCE</scope>
</reference>
<name>A0A3B0X8W2_9ZZZZ</name>